<evidence type="ECO:0000313" key="3">
    <source>
        <dbReference type="Proteomes" id="UP000192743"/>
    </source>
</evidence>
<dbReference type="RefSeq" id="WP_069356052.1">
    <property type="nucleotide sequence ID" value="NZ_CP015250.1"/>
</dbReference>
<dbReference type="GO" id="GO:0008800">
    <property type="term" value="F:beta-lactamase activity"/>
    <property type="evidence" value="ECO:0007669"/>
    <property type="project" value="InterPro"/>
</dbReference>
<sequence length="382" mass="43742">MKKTIVCAVIVGIFVLLISGNFLVKKVWSSNNDDAQYIASFIEEHKDEKNSALLVKRNDKVVYSVNPNVVLPVASTMKLIVALEYTKQVTEGKIDSSSFVSINDVNRYYVPNTDGGAQDRWQKYLEKTGKITEGAVSLEEVAKGMVKFSSNANAEYLMELLGLDNINRNLQSLSLPAHQPLFPIVSSLYIPGYLHKELHVPKYKIEKKLKEMSQEQYREYSMIIHERLKKKGPLLQKEIPLYLEERYDKIWSDRLPAASANDYMVLLQKANHKGGLTEAEEKVWANIVETDMSAKKYRKTFRHAGQKNGYTPWTVTKAVYAMDKRGNCTEIVFLANNLNEDDSAEIRKHLANLHFQVLQSDKYDATFIFMYRHFFSINGYDG</sequence>
<name>A0A9W3SUX3_BACTU</name>
<organism evidence="2 3">
    <name type="scientific">Bacillus thuringiensis Bt18247</name>
    <dbReference type="NCBI Taxonomy" id="1423143"/>
    <lineage>
        <taxon>Bacteria</taxon>
        <taxon>Bacillati</taxon>
        <taxon>Bacillota</taxon>
        <taxon>Bacilli</taxon>
        <taxon>Bacillales</taxon>
        <taxon>Bacillaceae</taxon>
        <taxon>Bacillus</taxon>
        <taxon>Bacillus cereus group</taxon>
    </lineage>
</organism>
<gene>
    <name evidence="2" type="ORF">BTI247_38130</name>
</gene>
<dbReference type="Gene3D" id="3.40.710.10">
    <property type="entry name" value="DD-peptidase/beta-lactamase superfamily"/>
    <property type="match status" value="1"/>
</dbReference>
<dbReference type="EMBL" id="CP015250">
    <property type="protein sequence ID" value="AOM12195.1"/>
    <property type="molecule type" value="Genomic_DNA"/>
</dbReference>
<dbReference type="Proteomes" id="UP000192743">
    <property type="component" value="Chromosome"/>
</dbReference>
<dbReference type="PANTHER" id="PTHR35333">
    <property type="entry name" value="BETA-LACTAMASE"/>
    <property type="match status" value="1"/>
</dbReference>
<feature type="domain" description="Beta-lactamase class A catalytic" evidence="1">
    <location>
        <begin position="59"/>
        <end position="176"/>
    </location>
</feature>
<dbReference type="Pfam" id="PF13354">
    <property type="entry name" value="Beta-lactamase2"/>
    <property type="match status" value="1"/>
</dbReference>
<dbReference type="GO" id="GO:0004180">
    <property type="term" value="F:carboxypeptidase activity"/>
    <property type="evidence" value="ECO:0007669"/>
    <property type="project" value="UniProtKB-KW"/>
</dbReference>
<dbReference type="PANTHER" id="PTHR35333:SF3">
    <property type="entry name" value="BETA-LACTAMASE-TYPE TRANSPEPTIDASE FOLD CONTAINING PROTEIN"/>
    <property type="match status" value="1"/>
</dbReference>
<evidence type="ECO:0000259" key="1">
    <source>
        <dbReference type="Pfam" id="PF13354"/>
    </source>
</evidence>
<dbReference type="AlphaFoldDB" id="A0A9W3SUX3"/>
<keyword evidence="2" id="KW-0645">Protease</keyword>
<accession>A0A9W3SUX3</accession>
<dbReference type="InterPro" id="IPR045155">
    <property type="entry name" value="Beta-lactam_cat"/>
</dbReference>
<keyword evidence="2" id="KW-0121">Carboxypeptidase</keyword>
<evidence type="ECO:0000313" key="2">
    <source>
        <dbReference type="EMBL" id="AOM12195.1"/>
    </source>
</evidence>
<dbReference type="GO" id="GO:0030655">
    <property type="term" value="P:beta-lactam antibiotic catabolic process"/>
    <property type="evidence" value="ECO:0007669"/>
    <property type="project" value="InterPro"/>
</dbReference>
<dbReference type="InterPro" id="IPR012338">
    <property type="entry name" value="Beta-lactam/transpept-like"/>
</dbReference>
<protein>
    <submittedName>
        <fullName evidence="2">D-alanyl-D-alanine carboxypeptidase</fullName>
    </submittedName>
</protein>
<dbReference type="InterPro" id="IPR000871">
    <property type="entry name" value="Beta-lactam_class-A"/>
</dbReference>
<dbReference type="SUPFAM" id="SSF56601">
    <property type="entry name" value="beta-lactamase/transpeptidase-like"/>
    <property type="match status" value="1"/>
</dbReference>
<dbReference type="GO" id="GO:0046677">
    <property type="term" value="P:response to antibiotic"/>
    <property type="evidence" value="ECO:0007669"/>
    <property type="project" value="InterPro"/>
</dbReference>
<proteinExistence type="predicted"/>
<keyword evidence="2" id="KW-0378">Hydrolase</keyword>
<reference evidence="2 3" key="1">
    <citation type="submission" date="2016-02" db="EMBL/GenBank/DDBJ databases">
        <title>Comparative analysis of three nematocidal Bacillus thuringiensis strains.</title>
        <authorList>
            <person name="Hollensteiner J."/>
            <person name="Kloesener M."/>
            <person name="Bunk B."/>
            <person name="Sproeer C."/>
            <person name="Rosenstiel P."/>
            <person name="Schulte-Iserlohe R."/>
            <person name="Schulenburg H."/>
            <person name="Liesegang H."/>
        </authorList>
    </citation>
    <scope>NUCLEOTIDE SEQUENCE [LARGE SCALE GENOMIC DNA]</scope>
    <source>
        <strain evidence="2 3">Bt18247</strain>
    </source>
</reference>